<keyword evidence="8" id="KW-0539">Nucleus</keyword>
<evidence type="ECO:0000256" key="6">
    <source>
        <dbReference type="ARBA" id="ARBA00023163"/>
    </source>
</evidence>
<evidence type="ECO:0000256" key="2">
    <source>
        <dbReference type="ARBA" id="ARBA00022771"/>
    </source>
</evidence>
<dbReference type="InterPro" id="IPR003074">
    <property type="entry name" value="1Cnucl_rcpt"/>
</dbReference>
<keyword evidence="6" id="KW-0804">Transcription</keyword>
<dbReference type="AlphaFoldDB" id="A0ABD0Q5H1"/>
<sequence length="78" mass="9275">LLNVKPIEDLQETVLHSLELQLKMNHPDSLQLFAKVLQKMTDLRQLVTDHVQLIQLMKETEVDWCLHPLLQEIMRDLY</sequence>
<keyword evidence="4" id="KW-0805">Transcription regulation</keyword>
<evidence type="ECO:0000256" key="8">
    <source>
        <dbReference type="ARBA" id="ARBA00023242"/>
    </source>
</evidence>
<dbReference type="SUPFAM" id="SSF48508">
    <property type="entry name" value="Nuclear receptor ligand-binding domain"/>
    <property type="match status" value="1"/>
</dbReference>
<dbReference type="GO" id="GO:0003677">
    <property type="term" value="F:DNA binding"/>
    <property type="evidence" value="ECO:0007669"/>
    <property type="project" value="UniProtKB-KW"/>
</dbReference>
<dbReference type="GO" id="GO:0006355">
    <property type="term" value="P:regulation of DNA-templated transcription"/>
    <property type="evidence" value="ECO:0007669"/>
    <property type="project" value="UniProtKB-ARBA"/>
</dbReference>
<evidence type="ECO:0000256" key="1">
    <source>
        <dbReference type="ARBA" id="ARBA00022723"/>
    </source>
</evidence>
<name>A0ABD0Q5H1_CIRMR</name>
<gene>
    <name evidence="10" type="ORF">M9458_023716</name>
</gene>
<dbReference type="Gene3D" id="1.10.565.10">
    <property type="entry name" value="Retinoid X Receptor"/>
    <property type="match status" value="1"/>
</dbReference>
<keyword evidence="1" id="KW-0479">Metal-binding</keyword>
<dbReference type="PANTHER" id="PTHR24082:SF488">
    <property type="entry name" value="PEROXISOME PROLIFERATOR-ACTIVATED RECEPTOR GAMMA"/>
    <property type="match status" value="1"/>
</dbReference>
<evidence type="ECO:0000256" key="4">
    <source>
        <dbReference type="ARBA" id="ARBA00023015"/>
    </source>
</evidence>
<organism evidence="10 11">
    <name type="scientific">Cirrhinus mrigala</name>
    <name type="common">Mrigala</name>
    <dbReference type="NCBI Taxonomy" id="683832"/>
    <lineage>
        <taxon>Eukaryota</taxon>
        <taxon>Metazoa</taxon>
        <taxon>Chordata</taxon>
        <taxon>Craniata</taxon>
        <taxon>Vertebrata</taxon>
        <taxon>Euteleostomi</taxon>
        <taxon>Actinopterygii</taxon>
        <taxon>Neopterygii</taxon>
        <taxon>Teleostei</taxon>
        <taxon>Ostariophysi</taxon>
        <taxon>Cypriniformes</taxon>
        <taxon>Cyprinidae</taxon>
        <taxon>Labeoninae</taxon>
        <taxon>Labeonini</taxon>
        <taxon>Cirrhinus</taxon>
    </lineage>
</organism>
<dbReference type="EMBL" id="JAMKFB020000011">
    <property type="protein sequence ID" value="KAL0181310.1"/>
    <property type="molecule type" value="Genomic_DNA"/>
</dbReference>
<dbReference type="InterPro" id="IPR000536">
    <property type="entry name" value="Nucl_hrmn_rcpt_lig-bd"/>
</dbReference>
<keyword evidence="11" id="KW-1185">Reference proteome</keyword>
<comment type="caution">
    <text evidence="10">The sequence shown here is derived from an EMBL/GenBank/DDBJ whole genome shotgun (WGS) entry which is preliminary data.</text>
</comment>
<keyword evidence="7" id="KW-0675">Receptor</keyword>
<dbReference type="PRINTS" id="PR01288">
    <property type="entry name" value="PROXISOMEPAR"/>
</dbReference>
<evidence type="ECO:0000313" key="10">
    <source>
        <dbReference type="EMBL" id="KAL0181310.1"/>
    </source>
</evidence>
<evidence type="ECO:0000256" key="7">
    <source>
        <dbReference type="ARBA" id="ARBA00023170"/>
    </source>
</evidence>
<keyword evidence="3" id="KW-0862">Zinc</keyword>
<evidence type="ECO:0000259" key="9">
    <source>
        <dbReference type="PROSITE" id="PS51843"/>
    </source>
</evidence>
<evidence type="ECO:0000256" key="5">
    <source>
        <dbReference type="ARBA" id="ARBA00023125"/>
    </source>
</evidence>
<dbReference type="GO" id="GO:0008270">
    <property type="term" value="F:zinc ion binding"/>
    <property type="evidence" value="ECO:0007669"/>
    <property type="project" value="UniProtKB-KW"/>
</dbReference>
<proteinExistence type="predicted"/>
<protein>
    <recommendedName>
        <fullName evidence="9">NR LBD domain-containing protein</fullName>
    </recommendedName>
</protein>
<feature type="non-terminal residue" evidence="10">
    <location>
        <position position="1"/>
    </location>
</feature>
<evidence type="ECO:0000313" key="11">
    <source>
        <dbReference type="Proteomes" id="UP001529510"/>
    </source>
</evidence>
<dbReference type="InterPro" id="IPR050234">
    <property type="entry name" value="Nuclear_hormone_rcpt_NR1"/>
</dbReference>
<reference evidence="10 11" key="1">
    <citation type="submission" date="2024-05" db="EMBL/GenBank/DDBJ databases">
        <title>Genome sequencing and assembly of Indian major carp, Cirrhinus mrigala (Hamilton, 1822).</title>
        <authorList>
            <person name="Mohindra V."/>
            <person name="Chowdhury L.M."/>
            <person name="Lal K."/>
            <person name="Jena J.K."/>
        </authorList>
    </citation>
    <scope>NUCLEOTIDE SEQUENCE [LARGE SCALE GENOMIC DNA]</scope>
    <source>
        <strain evidence="10">CM1030</strain>
        <tissue evidence="10">Blood</tissue>
    </source>
</reference>
<dbReference type="PANTHER" id="PTHR24082">
    <property type="entry name" value="NUCLEAR HORMONE RECEPTOR"/>
    <property type="match status" value="1"/>
</dbReference>
<dbReference type="InterPro" id="IPR035500">
    <property type="entry name" value="NHR-like_dom_sf"/>
</dbReference>
<keyword evidence="5" id="KW-0238">DNA-binding</keyword>
<keyword evidence="2" id="KW-0863">Zinc-finger</keyword>
<evidence type="ECO:0000256" key="3">
    <source>
        <dbReference type="ARBA" id="ARBA00022833"/>
    </source>
</evidence>
<dbReference type="Proteomes" id="UP001529510">
    <property type="component" value="Unassembled WGS sequence"/>
</dbReference>
<accession>A0ABD0Q5H1</accession>
<feature type="domain" description="NR LBD" evidence="9">
    <location>
        <begin position="1"/>
        <end position="76"/>
    </location>
</feature>
<dbReference type="PROSITE" id="PS51843">
    <property type="entry name" value="NR_LBD"/>
    <property type="match status" value="1"/>
</dbReference>